<sequence>MDYAKFKFRYGVAELKPIFFSSPGEYKYHPIPISGHFHESGTLGGILKVGNVDLQLNKVISSLTGQETRQYIGLSLPVQVCVHFEYLLTRNTVAHTLRPFCSRPKGPTGKMVIYRELFEKELKVASPHPGFRLALWDSFFLVRGIFGRLSPYMACRASRVAFAFVARRVPATLWLA</sequence>
<protein>
    <submittedName>
        <fullName evidence="1">Uncharacterized protein</fullName>
    </submittedName>
</protein>
<reference evidence="1 2" key="1">
    <citation type="submission" date="2021-06" db="EMBL/GenBank/DDBJ databases">
        <title>Caerostris extrusa draft genome.</title>
        <authorList>
            <person name="Kono N."/>
            <person name="Arakawa K."/>
        </authorList>
    </citation>
    <scope>NUCLEOTIDE SEQUENCE [LARGE SCALE GENOMIC DNA]</scope>
</reference>
<organism evidence="1 2">
    <name type="scientific">Caerostris extrusa</name>
    <name type="common">Bark spider</name>
    <name type="synonym">Caerostris bankana</name>
    <dbReference type="NCBI Taxonomy" id="172846"/>
    <lineage>
        <taxon>Eukaryota</taxon>
        <taxon>Metazoa</taxon>
        <taxon>Ecdysozoa</taxon>
        <taxon>Arthropoda</taxon>
        <taxon>Chelicerata</taxon>
        <taxon>Arachnida</taxon>
        <taxon>Araneae</taxon>
        <taxon>Araneomorphae</taxon>
        <taxon>Entelegynae</taxon>
        <taxon>Araneoidea</taxon>
        <taxon>Araneidae</taxon>
        <taxon>Caerostris</taxon>
    </lineage>
</organism>
<dbReference type="Proteomes" id="UP001054945">
    <property type="component" value="Unassembled WGS sequence"/>
</dbReference>
<comment type="caution">
    <text evidence="1">The sequence shown here is derived from an EMBL/GenBank/DDBJ whole genome shotgun (WGS) entry which is preliminary data.</text>
</comment>
<keyword evidence="2" id="KW-1185">Reference proteome</keyword>
<evidence type="ECO:0000313" key="1">
    <source>
        <dbReference type="EMBL" id="GIY59156.1"/>
    </source>
</evidence>
<name>A0AAV4UMP0_CAEEX</name>
<dbReference type="AlphaFoldDB" id="A0AAV4UMP0"/>
<evidence type="ECO:0000313" key="2">
    <source>
        <dbReference type="Proteomes" id="UP001054945"/>
    </source>
</evidence>
<accession>A0AAV4UMP0</accession>
<proteinExistence type="predicted"/>
<gene>
    <name evidence="1" type="ORF">CEXT_106021</name>
</gene>
<dbReference type="EMBL" id="BPLR01013172">
    <property type="protein sequence ID" value="GIY59156.1"/>
    <property type="molecule type" value="Genomic_DNA"/>
</dbReference>